<evidence type="ECO:0000256" key="3">
    <source>
        <dbReference type="ARBA" id="ARBA00022692"/>
    </source>
</evidence>
<feature type="transmembrane region" description="Helical" evidence="8">
    <location>
        <begin position="79"/>
        <end position="100"/>
    </location>
</feature>
<keyword evidence="2" id="KW-1003">Cell membrane</keyword>
<keyword evidence="3 7" id="KW-0812">Transmembrane</keyword>
<feature type="transmembrane region" description="Helical" evidence="8">
    <location>
        <begin position="166"/>
        <end position="187"/>
    </location>
</feature>
<comment type="caution">
    <text evidence="10">The sequence shown here is derived from an EMBL/GenBank/DDBJ whole genome shotgun (WGS) entry which is preliminary data.</text>
</comment>
<reference evidence="10 11" key="1">
    <citation type="submission" date="2023-07" db="EMBL/GenBank/DDBJ databases">
        <title>Novel species of Thermanaerothrix with wide hydrolytic capabilities.</title>
        <authorList>
            <person name="Zayulina K.S."/>
            <person name="Podosokorskaya O.A."/>
            <person name="Elcheninov A.G."/>
        </authorList>
    </citation>
    <scope>NUCLEOTIDE SEQUENCE [LARGE SCALE GENOMIC DNA]</scope>
    <source>
        <strain evidence="10 11">4228-RoL</strain>
    </source>
</reference>
<feature type="transmembrane region" description="Helical" evidence="8">
    <location>
        <begin position="112"/>
        <end position="129"/>
    </location>
</feature>
<dbReference type="InterPro" id="IPR052175">
    <property type="entry name" value="ComplexI-like_HydComp"/>
</dbReference>
<dbReference type="Proteomes" id="UP001254165">
    <property type="component" value="Unassembled WGS sequence"/>
</dbReference>
<feature type="transmembrane region" description="Helical" evidence="8">
    <location>
        <begin position="207"/>
        <end position="230"/>
    </location>
</feature>
<keyword evidence="11" id="KW-1185">Reference proteome</keyword>
<evidence type="ECO:0000256" key="7">
    <source>
        <dbReference type="RuleBase" id="RU000320"/>
    </source>
</evidence>
<gene>
    <name evidence="10" type="ORF">QYE77_02005</name>
</gene>
<keyword evidence="5" id="KW-0560">Oxidoreductase</keyword>
<dbReference type="InterPro" id="IPR001750">
    <property type="entry name" value="ND/Mrp_TM"/>
</dbReference>
<evidence type="ECO:0000256" key="5">
    <source>
        <dbReference type="ARBA" id="ARBA00023002"/>
    </source>
</evidence>
<feature type="transmembrane region" description="Helical" evidence="8">
    <location>
        <begin position="269"/>
        <end position="291"/>
    </location>
</feature>
<protein>
    <submittedName>
        <fullName evidence="10">Proton-conducting transporter membrane subunit</fullName>
    </submittedName>
</protein>
<evidence type="ECO:0000256" key="1">
    <source>
        <dbReference type="ARBA" id="ARBA00004651"/>
    </source>
</evidence>
<evidence type="ECO:0000256" key="6">
    <source>
        <dbReference type="ARBA" id="ARBA00023136"/>
    </source>
</evidence>
<feature type="transmembrane region" description="Helical" evidence="8">
    <location>
        <begin position="135"/>
        <end position="154"/>
    </location>
</feature>
<dbReference type="Pfam" id="PF00361">
    <property type="entry name" value="Proton_antipo_M"/>
    <property type="match status" value="1"/>
</dbReference>
<evidence type="ECO:0000256" key="4">
    <source>
        <dbReference type="ARBA" id="ARBA00022989"/>
    </source>
</evidence>
<evidence type="ECO:0000256" key="2">
    <source>
        <dbReference type="ARBA" id="ARBA00022475"/>
    </source>
</evidence>
<feature type="transmembrane region" description="Helical" evidence="8">
    <location>
        <begin position="6"/>
        <end position="28"/>
    </location>
</feature>
<dbReference type="RefSeq" id="WP_315623673.1">
    <property type="nucleotide sequence ID" value="NZ_JAUHMF010000001.1"/>
</dbReference>
<evidence type="ECO:0000259" key="9">
    <source>
        <dbReference type="Pfam" id="PF00361"/>
    </source>
</evidence>
<evidence type="ECO:0000313" key="10">
    <source>
        <dbReference type="EMBL" id="MDT8897023.1"/>
    </source>
</evidence>
<accession>A0ABU3NJJ2</accession>
<feature type="transmembrane region" description="Helical" evidence="8">
    <location>
        <begin position="378"/>
        <end position="398"/>
    </location>
</feature>
<evidence type="ECO:0000256" key="8">
    <source>
        <dbReference type="SAM" id="Phobius"/>
    </source>
</evidence>
<sequence>MDANMAVIGLFVLPFVGAPLVYLVDRILLHRGSNSRFGQWMTLFLLVLCMIGLLVLWTQNASHNSLWILIGSISLHWDGLSFLLAFTVVLLATLVTLFSGPYIGAEKAQDKYFALLLLMVGAIIGLGAANDLFNLWVWFELMAVSTYLLVAFYPQEKGSLEAGVKYLVQSAIGSVFILLAIAITYAYAGTLQLDGIRARFVELNPALIGAGMLFIVGFGVKAALVPMHTWLPDAHAQAPSGISAMLSGIVIEAGLVAMLRALFALGAETAWWGTLLMGFGAINMFLGNLLALRQQQIKRLLAFSSVAQVGYMLAGIGVGLAYHQPTAIAGGMFHLFTHALMKGLAFLAVGALLYALVISQNRHTPLTLDDVRGAARRYPLVCLTLAIALLGLGGLPPMAGFMSKWQILVGGFMSQSSAGLALMLFAGLNSVLSLGYYAPIVNRLYQQSPSEVVEKGGRIPGLMVLPLIVFGLGILLLGFVPSLMNPINEWAASSLMGLGIR</sequence>
<feature type="transmembrane region" description="Helical" evidence="8">
    <location>
        <begin position="418"/>
        <end position="438"/>
    </location>
</feature>
<feature type="transmembrane region" description="Helical" evidence="8">
    <location>
        <begin position="300"/>
        <end position="323"/>
    </location>
</feature>
<name>A0ABU3NJJ2_9CHLR</name>
<feature type="transmembrane region" description="Helical" evidence="8">
    <location>
        <begin position="459"/>
        <end position="480"/>
    </location>
</feature>
<feature type="transmembrane region" description="Helical" evidence="8">
    <location>
        <begin position="242"/>
        <end position="263"/>
    </location>
</feature>
<evidence type="ECO:0000313" key="11">
    <source>
        <dbReference type="Proteomes" id="UP001254165"/>
    </source>
</evidence>
<comment type="subcellular location">
    <subcellularLocation>
        <location evidence="1">Cell membrane</location>
        <topology evidence="1">Multi-pass membrane protein</topology>
    </subcellularLocation>
    <subcellularLocation>
        <location evidence="7">Membrane</location>
        <topology evidence="7">Multi-pass membrane protein</topology>
    </subcellularLocation>
</comment>
<dbReference type="EMBL" id="JAUHMF010000001">
    <property type="protein sequence ID" value="MDT8897023.1"/>
    <property type="molecule type" value="Genomic_DNA"/>
</dbReference>
<feature type="domain" description="NADH:quinone oxidoreductase/Mrp antiporter transmembrane" evidence="9">
    <location>
        <begin position="129"/>
        <end position="425"/>
    </location>
</feature>
<organism evidence="10 11">
    <name type="scientific">Thermanaerothrix solaris</name>
    <dbReference type="NCBI Taxonomy" id="3058434"/>
    <lineage>
        <taxon>Bacteria</taxon>
        <taxon>Bacillati</taxon>
        <taxon>Chloroflexota</taxon>
        <taxon>Anaerolineae</taxon>
        <taxon>Anaerolineales</taxon>
        <taxon>Anaerolineaceae</taxon>
        <taxon>Thermanaerothrix</taxon>
    </lineage>
</organism>
<keyword evidence="6 8" id="KW-0472">Membrane</keyword>
<keyword evidence="4 8" id="KW-1133">Transmembrane helix</keyword>
<dbReference type="PRINTS" id="PR01434">
    <property type="entry name" value="NADHDHGNASE5"/>
</dbReference>
<feature type="transmembrane region" description="Helical" evidence="8">
    <location>
        <begin position="335"/>
        <end position="357"/>
    </location>
</feature>
<proteinExistence type="predicted"/>
<dbReference type="PANTHER" id="PTHR42682:SF4">
    <property type="entry name" value="NADH-UBIQUINONE_PLASTOQUINONE"/>
    <property type="match status" value="1"/>
</dbReference>
<feature type="transmembrane region" description="Helical" evidence="8">
    <location>
        <begin position="40"/>
        <end position="59"/>
    </location>
</feature>
<dbReference type="PANTHER" id="PTHR42682">
    <property type="entry name" value="HYDROGENASE-4 COMPONENT F"/>
    <property type="match status" value="1"/>
</dbReference>